<evidence type="ECO:0000259" key="2">
    <source>
        <dbReference type="Pfam" id="PF20247"/>
    </source>
</evidence>
<organism evidence="3 4">
    <name type="scientific">Caballeronia calidae</name>
    <dbReference type="NCBI Taxonomy" id="1777139"/>
    <lineage>
        <taxon>Bacteria</taxon>
        <taxon>Pseudomonadati</taxon>
        <taxon>Pseudomonadota</taxon>
        <taxon>Betaproteobacteria</taxon>
        <taxon>Burkholderiales</taxon>
        <taxon>Burkholderiaceae</taxon>
        <taxon>Caballeronia</taxon>
    </lineage>
</organism>
<feature type="region of interest" description="Disordered" evidence="1">
    <location>
        <begin position="367"/>
        <end position="394"/>
    </location>
</feature>
<keyword evidence="4" id="KW-1185">Reference proteome</keyword>
<dbReference type="Pfam" id="PF20247">
    <property type="entry name" value="DUF6602"/>
    <property type="match status" value="1"/>
</dbReference>
<proteinExistence type="predicted"/>
<sequence length="394" mass="43021">MVCQWRLSQYPAISARIAFVPRAIVAATLRLNYSTQFASRPHIVMADKNQYQAFLRAKVVGAIAEARAAKSLKHQGVKGTVLEILIAKLFRPLLPSDIGIGSGQVIDQMGGNMSTQIDIVLYDKSILPPALYDESTGIFPIEAVLYAIEVKTTLTAKDLAVAHDSAAALGSFGYLPGLENSDGTPQHHTIQRVRNVVFALTSDLSGKALKECQRYEKIYKRKKQSPALAALCVVGREYSWDQGEHWIVYPGTENFDEVLSFIGGVTNSYKDIARSRHYPKLGNYLIPSSSSLSLGPRTSPLNRVVVTCTTCGRTARFRPKLTSDSLTVKGFISTDTPCSRCGGEMISESGEYKFISGELINGDPFELKDRDTAPEPDLRISTLAGVPGRQGTSK</sequence>
<dbReference type="InterPro" id="IPR046537">
    <property type="entry name" value="DUF6602"/>
</dbReference>
<dbReference type="Proteomes" id="UP000071859">
    <property type="component" value="Unassembled WGS sequence"/>
</dbReference>
<reference evidence="3" key="1">
    <citation type="submission" date="2016-01" db="EMBL/GenBank/DDBJ databases">
        <authorList>
            <person name="Peeters C."/>
        </authorList>
    </citation>
    <scope>NUCLEOTIDE SEQUENCE</scope>
    <source>
        <strain evidence="3">LMG 29321</strain>
    </source>
</reference>
<dbReference type="AlphaFoldDB" id="A0A158DZ98"/>
<comment type="caution">
    <text evidence="3">The sequence shown here is derived from an EMBL/GenBank/DDBJ whole genome shotgun (WGS) entry which is preliminary data.</text>
</comment>
<accession>A0A158DZ98</accession>
<evidence type="ECO:0000313" key="4">
    <source>
        <dbReference type="Proteomes" id="UP000071859"/>
    </source>
</evidence>
<dbReference type="EMBL" id="FCOX02000040">
    <property type="protein sequence ID" value="SAK99942.1"/>
    <property type="molecule type" value="Genomic_DNA"/>
</dbReference>
<gene>
    <name evidence="3" type="ORF">AWB78_05857</name>
</gene>
<name>A0A158DZ98_9BURK</name>
<feature type="compositionally biased region" description="Basic and acidic residues" evidence="1">
    <location>
        <begin position="367"/>
        <end position="378"/>
    </location>
</feature>
<evidence type="ECO:0000313" key="3">
    <source>
        <dbReference type="EMBL" id="SAK99942.1"/>
    </source>
</evidence>
<dbReference type="CDD" id="cd21173">
    <property type="entry name" value="NucC-like"/>
    <property type="match status" value="1"/>
</dbReference>
<feature type="domain" description="DUF6602" evidence="2">
    <location>
        <begin position="67"/>
        <end position="167"/>
    </location>
</feature>
<evidence type="ECO:0000256" key="1">
    <source>
        <dbReference type="SAM" id="MobiDB-lite"/>
    </source>
</evidence>
<protein>
    <recommendedName>
        <fullName evidence="2">DUF6602 domain-containing protein</fullName>
    </recommendedName>
</protein>